<accession>A0ABQ9H3A2</accession>
<protein>
    <submittedName>
        <fullName evidence="1">Uncharacterized protein</fullName>
    </submittedName>
</protein>
<proteinExistence type="predicted"/>
<sequence>MATPYMFKINSEEGRTSNWIADLNEDLKTKGGLRLCPTHVRNGVEGVALLVEGRKGTRTSPPLECNLPESCLFQSRISTQGSLSGTIQPASVGEGGRTEAIPFNCRVQGRTAGARAEQGGVDVATACLASRMRAHAGLHRDPCRASIAPLDGGRAQPAEDEVTRVAGTPRSLLCPAAAGRRDVLPPHCREMPVTLKVSDDIRRATGTMQKPPGLAATRTDTIVISRAVRRLIHRKTWVYGGGWGARWLSERLARSPSTKANRVQSPTGSPNFRKWESCRTMPLVGGFSRGSPSSPVPSLRRRSILTSIILIGSQDLAVKSHPNLFTSSLAVGLGSL</sequence>
<comment type="caution">
    <text evidence="1">The sequence shown here is derived from an EMBL/GenBank/DDBJ whole genome shotgun (WGS) entry which is preliminary data.</text>
</comment>
<keyword evidence="2" id="KW-1185">Reference proteome</keyword>
<dbReference type="Proteomes" id="UP001159363">
    <property type="component" value="Chromosome 6"/>
</dbReference>
<organism evidence="1 2">
    <name type="scientific">Dryococelus australis</name>
    <dbReference type="NCBI Taxonomy" id="614101"/>
    <lineage>
        <taxon>Eukaryota</taxon>
        <taxon>Metazoa</taxon>
        <taxon>Ecdysozoa</taxon>
        <taxon>Arthropoda</taxon>
        <taxon>Hexapoda</taxon>
        <taxon>Insecta</taxon>
        <taxon>Pterygota</taxon>
        <taxon>Neoptera</taxon>
        <taxon>Polyneoptera</taxon>
        <taxon>Phasmatodea</taxon>
        <taxon>Verophasmatodea</taxon>
        <taxon>Anareolatae</taxon>
        <taxon>Phasmatidae</taxon>
        <taxon>Eurycanthinae</taxon>
        <taxon>Dryococelus</taxon>
    </lineage>
</organism>
<reference evidence="1 2" key="1">
    <citation type="submission" date="2023-02" db="EMBL/GenBank/DDBJ databases">
        <title>LHISI_Scaffold_Assembly.</title>
        <authorList>
            <person name="Stuart O.P."/>
            <person name="Cleave R."/>
            <person name="Magrath M.J.L."/>
            <person name="Mikheyev A.S."/>
        </authorList>
    </citation>
    <scope>NUCLEOTIDE SEQUENCE [LARGE SCALE GENOMIC DNA]</scope>
    <source>
        <strain evidence="1">Daus_M_001</strain>
        <tissue evidence="1">Leg muscle</tissue>
    </source>
</reference>
<dbReference type="EMBL" id="JARBHB010000007">
    <property type="protein sequence ID" value="KAJ8878739.1"/>
    <property type="molecule type" value="Genomic_DNA"/>
</dbReference>
<evidence type="ECO:0000313" key="2">
    <source>
        <dbReference type="Proteomes" id="UP001159363"/>
    </source>
</evidence>
<evidence type="ECO:0000313" key="1">
    <source>
        <dbReference type="EMBL" id="KAJ8878739.1"/>
    </source>
</evidence>
<gene>
    <name evidence="1" type="ORF">PR048_019325</name>
</gene>
<name>A0ABQ9H3A2_9NEOP</name>